<protein>
    <submittedName>
        <fullName evidence="5">Peptidase E</fullName>
    </submittedName>
</protein>
<organism evidence="5 6">
    <name type="scientific">Leuconostoc litchii</name>
    <dbReference type="NCBI Taxonomy" id="1981069"/>
    <lineage>
        <taxon>Bacteria</taxon>
        <taxon>Bacillati</taxon>
        <taxon>Bacillota</taxon>
        <taxon>Bacilli</taxon>
        <taxon>Lactobacillales</taxon>
        <taxon>Lactobacillaceae</taxon>
        <taxon>Leuconostoc</taxon>
    </lineage>
</organism>
<comment type="similarity">
    <text evidence="1">Belongs to the peptidase S51 family.</text>
</comment>
<dbReference type="Gene3D" id="3.40.50.880">
    <property type="match status" value="1"/>
</dbReference>
<evidence type="ECO:0000256" key="4">
    <source>
        <dbReference type="ARBA" id="ARBA00022825"/>
    </source>
</evidence>
<dbReference type="Pfam" id="PF03575">
    <property type="entry name" value="Peptidase_S51"/>
    <property type="match status" value="1"/>
</dbReference>
<evidence type="ECO:0000313" key="6">
    <source>
        <dbReference type="Proteomes" id="UP000442244"/>
    </source>
</evidence>
<dbReference type="PANTHER" id="PTHR20842">
    <property type="entry name" value="PROTEASE S51 ALPHA-ASPARTYL DIPEPTIDASE"/>
    <property type="match status" value="1"/>
</dbReference>
<name>A0A6P2CRV7_9LACO</name>
<dbReference type="OrthoDB" id="9778515at2"/>
<evidence type="ECO:0000256" key="2">
    <source>
        <dbReference type="ARBA" id="ARBA00022670"/>
    </source>
</evidence>
<sequence>MKNILLTSYFAGTIGQFQKFMASQDTASKSILFIDTASKVEEYTGYIDEARAALVSLNYIADTLDIASADYIISRKKIQNADAIFVAGGNTFYLLEKLRSQKLDKILIDKINTGTPYIGESAGAIILSPDITYVKKMDDSSLAPNLNTYTGLVVTNFSVLPHYLDAPFEGETNAIFNYYHDKLNLLTLSNQETVSILNDNLLPKQK</sequence>
<dbReference type="SUPFAM" id="SSF52317">
    <property type="entry name" value="Class I glutamine amidotransferase-like"/>
    <property type="match status" value="1"/>
</dbReference>
<keyword evidence="2" id="KW-0645">Protease</keyword>
<dbReference type="GO" id="GO:0008236">
    <property type="term" value="F:serine-type peptidase activity"/>
    <property type="evidence" value="ECO:0007669"/>
    <property type="project" value="UniProtKB-KW"/>
</dbReference>
<dbReference type="InterPro" id="IPR005320">
    <property type="entry name" value="Peptidase_S51"/>
</dbReference>
<evidence type="ECO:0000256" key="3">
    <source>
        <dbReference type="ARBA" id="ARBA00022801"/>
    </source>
</evidence>
<dbReference type="PANTHER" id="PTHR20842:SF0">
    <property type="entry name" value="ALPHA-ASPARTYL DIPEPTIDASE"/>
    <property type="match status" value="1"/>
</dbReference>
<accession>A0A6P2CRV7</accession>
<dbReference type="AlphaFoldDB" id="A0A6P2CRV7"/>
<proteinExistence type="inferred from homology"/>
<evidence type="ECO:0000256" key="1">
    <source>
        <dbReference type="ARBA" id="ARBA00006534"/>
    </source>
</evidence>
<evidence type="ECO:0000313" key="5">
    <source>
        <dbReference type="EMBL" id="TYC47531.1"/>
    </source>
</evidence>
<comment type="caution">
    <text evidence="5">The sequence shown here is derived from an EMBL/GenBank/DDBJ whole genome shotgun (WGS) entry which is preliminary data.</text>
</comment>
<keyword evidence="6" id="KW-1185">Reference proteome</keyword>
<dbReference type="RefSeq" id="WP_148605372.1">
    <property type="nucleotide sequence ID" value="NZ_BSUV01000001.1"/>
</dbReference>
<dbReference type="GO" id="GO:0006508">
    <property type="term" value="P:proteolysis"/>
    <property type="evidence" value="ECO:0007669"/>
    <property type="project" value="UniProtKB-KW"/>
</dbReference>
<gene>
    <name evidence="5" type="ORF">ESZ47_05180</name>
</gene>
<dbReference type="Proteomes" id="UP000442244">
    <property type="component" value="Unassembled WGS sequence"/>
</dbReference>
<keyword evidence="3" id="KW-0378">Hydrolase</keyword>
<dbReference type="EMBL" id="SDGY01000001">
    <property type="protein sequence ID" value="TYC47531.1"/>
    <property type="molecule type" value="Genomic_DNA"/>
</dbReference>
<keyword evidence="4" id="KW-0720">Serine protease</keyword>
<dbReference type="InterPro" id="IPR029062">
    <property type="entry name" value="Class_I_gatase-like"/>
</dbReference>
<reference evidence="5 6" key="1">
    <citation type="submission" date="2019-01" db="EMBL/GenBank/DDBJ databases">
        <title>Leuconostoc litchii sp. nov., a novel lactic acid bacterium isolated from lychee.</title>
        <authorList>
            <person name="Wang L.-T."/>
        </authorList>
    </citation>
    <scope>NUCLEOTIDE SEQUENCE [LARGE SCALE GENOMIC DNA]</scope>
    <source>
        <strain evidence="5 6">MB7</strain>
    </source>
</reference>